<organism evidence="1">
    <name type="scientific">marine sediment metagenome</name>
    <dbReference type="NCBI Taxonomy" id="412755"/>
    <lineage>
        <taxon>unclassified sequences</taxon>
        <taxon>metagenomes</taxon>
        <taxon>ecological metagenomes</taxon>
    </lineage>
</organism>
<protein>
    <submittedName>
        <fullName evidence="1">Uncharacterized protein</fullName>
    </submittedName>
</protein>
<comment type="caution">
    <text evidence="1">The sequence shown here is derived from an EMBL/GenBank/DDBJ whole genome shotgun (WGS) entry which is preliminary data.</text>
</comment>
<evidence type="ECO:0000313" key="1">
    <source>
        <dbReference type="EMBL" id="KKL25063.1"/>
    </source>
</evidence>
<accession>A0A0F9EMF9</accession>
<sequence>MSDLRCTCGAFAKIEAALERIKKSKDGIYKIIYDFNRDAQWETLEALEAPNIYHQVRLDKSCTLPAAIMELADKVKPPPQKEREWRVGDVVELVEPLAYEQFKVGMKAVLGDLAIRPPESWPTNIKHPDSVSLSLHAGPKNWRNLTIEAEQAGK</sequence>
<reference evidence="1" key="1">
    <citation type="journal article" date="2015" name="Nature">
        <title>Complex archaea that bridge the gap between prokaryotes and eukaryotes.</title>
        <authorList>
            <person name="Spang A."/>
            <person name="Saw J.H."/>
            <person name="Jorgensen S.L."/>
            <person name="Zaremba-Niedzwiedzka K."/>
            <person name="Martijn J."/>
            <person name="Lind A.E."/>
            <person name="van Eijk R."/>
            <person name="Schleper C."/>
            <person name="Guy L."/>
            <person name="Ettema T.J."/>
        </authorList>
    </citation>
    <scope>NUCLEOTIDE SEQUENCE</scope>
</reference>
<gene>
    <name evidence="1" type="ORF">LCGC14_2409070</name>
</gene>
<dbReference type="AlphaFoldDB" id="A0A0F9EMF9"/>
<proteinExistence type="predicted"/>
<dbReference type="EMBL" id="LAZR01036357">
    <property type="protein sequence ID" value="KKL25063.1"/>
    <property type="molecule type" value="Genomic_DNA"/>
</dbReference>
<name>A0A0F9EMF9_9ZZZZ</name>